<protein>
    <submittedName>
        <fullName evidence="3">Uncharacterized protein LOC105362425</fullName>
    </submittedName>
</protein>
<name>A0AAJ7DVQ2_9HYME</name>
<proteinExistence type="predicted"/>
<reference evidence="3" key="1">
    <citation type="submission" date="2025-08" db="UniProtKB">
        <authorList>
            <consortium name="RefSeq"/>
        </authorList>
    </citation>
    <scope>IDENTIFICATION</scope>
</reference>
<dbReference type="Proteomes" id="UP000695007">
    <property type="component" value="Unplaced"/>
</dbReference>
<dbReference type="AlphaFoldDB" id="A0AAJ7DVQ2"/>
<feature type="compositionally biased region" description="Basic and acidic residues" evidence="1">
    <location>
        <begin position="275"/>
        <end position="288"/>
    </location>
</feature>
<evidence type="ECO:0000313" key="3">
    <source>
        <dbReference type="RefSeq" id="XP_011498167.1"/>
    </source>
</evidence>
<accession>A0AAJ7DVQ2</accession>
<gene>
    <name evidence="3" type="primary">LOC105362425</name>
</gene>
<feature type="region of interest" description="Disordered" evidence="1">
    <location>
        <begin position="270"/>
        <end position="300"/>
    </location>
</feature>
<sequence>MNFGENESFFERHRYLFQHCYFQFEGLEPDIQLRFENIIKRLSGVICKDPDYILTQKSYFNRECNKTREDLYSVNYILDSIRAKQALDIISYRFKQEKVYQSIDPCCLFSKYILKTGSCKRYYYDNVCSSDVHNDLSEFVSMAIENEDTTSSRSPNILKDNRKQNENAETLKIQLVNGTKTPEITKKVRKILQFENNEQQIKKHKSIDNDFFSKTSISKSNGTNSKFKEIRISDWKKKVHTPNNDSFCKSLDSKNICNFCNMPNKTVRKRVSRNSLDKDSPVKDENKKITRCLKQVPRQK</sequence>
<evidence type="ECO:0000256" key="1">
    <source>
        <dbReference type="SAM" id="MobiDB-lite"/>
    </source>
</evidence>
<dbReference type="KEGG" id="csol:105362425"/>
<organism evidence="2 3">
    <name type="scientific">Ceratosolen solmsi marchali</name>
    <dbReference type="NCBI Taxonomy" id="326594"/>
    <lineage>
        <taxon>Eukaryota</taxon>
        <taxon>Metazoa</taxon>
        <taxon>Ecdysozoa</taxon>
        <taxon>Arthropoda</taxon>
        <taxon>Hexapoda</taxon>
        <taxon>Insecta</taxon>
        <taxon>Pterygota</taxon>
        <taxon>Neoptera</taxon>
        <taxon>Endopterygota</taxon>
        <taxon>Hymenoptera</taxon>
        <taxon>Apocrita</taxon>
        <taxon>Proctotrupomorpha</taxon>
        <taxon>Chalcidoidea</taxon>
        <taxon>Agaonidae</taxon>
        <taxon>Agaoninae</taxon>
        <taxon>Ceratosolen</taxon>
    </lineage>
</organism>
<dbReference type="GeneID" id="105362425"/>
<keyword evidence="2" id="KW-1185">Reference proteome</keyword>
<evidence type="ECO:0000313" key="2">
    <source>
        <dbReference type="Proteomes" id="UP000695007"/>
    </source>
</evidence>
<dbReference type="RefSeq" id="XP_011498167.1">
    <property type="nucleotide sequence ID" value="XM_011499865.1"/>
</dbReference>